<keyword evidence="1" id="KW-1133">Transmembrane helix</keyword>
<evidence type="ECO:0000256" key="1">
    <source>
        <dbReference type="SAM" id="Phobius"/>
    </source>
</evidence>
<protein>
    <submittedName>
        <fullName evidence="2">Uncharacterized protein</fullName>
    </submittedName>
</protein>
<organism evidence="2 3">
    <name type="scientific">Candidatus Uhrbacteria bacterium CG_4_9_14_3_um_filter_41_35</name>
    <dbReference type="NCBI Taxonomy" id="1975034"/>
    <lineage>
        <taxon>Bacteria</taxon>
        <taxon>Candidatus Uhriibacteriota</taxon>
    </lineage>
</organism>
<feature type="transmembrane region" description="Helical" evidence="1">
    <location>
        <begin position="12"/>
        <end position="30"/>
    </location>
</feature>
<proteinExistence type="predicted"/>
<evidence type="ECO:0000313" key="2">
    <source>
        <dbReference type="EMBL" id="PJA45812.1"/>
    </source>
</evidence>
<dbReference type="Proteomes" id="UP000231263">
    <property type="component" value="Unassembled WGS sequence"/>
</dbReference>
<gene>
    <name evidence="2" type="ORF">CO173_04550</name>
</gene>
<comment type="caution">
    <text evidence="2">The sequence shown here is derived from an EMBL/GenBank/DDBJ whole genome shotgun (WGS) entry which is preliminary data.</text>
</comment>
<reference evidence="3" key="1">
    <citation type="submission" date="2017-09" db="EMBL/GenBank/DDBJ databases">
        <title>Depth-based differentiation of microbial function through sediment-hosted aquifers and enrichment of novel symbionts in the deep terrestrial subsurface.</title>
        <authorList>
            <person name="Probst A.J."/>
            <person name="Ladd B."/>
            <person name="Jarett J.K."/>
            <person name="Geller-Mcgrath D.E."/>
            <person name="Sieber C.M.K."/>
            <person name="Emerson J.B."/>
            <person name="Anantharaman K."/>
            <person name="Thomas B.C."/>
            <person name="Malmstrom R."/>
            <person name="Stieglmeier M."/>
            <person name="Klingl A."/>
            <person name="Woyke T."/>
            <person name="Ryan C.M."/>
            <person name="Banfield J.F."/>
        </authorList>
    </citation>
    <scope>NUCLEOTIDE SEQUENCE [LARGE SCALE GENOMIC DNA]</scope>
</reference>
<dbReference type="EMBL" id="PFWT01000025">
    <property type="protein sequence ID" value="PJA45812.1"/>
    <property type="molecule type" value="Genomic_DNA"/>
</dbReference>
<keyword evidence="1" id="KW-0472">Membrane</keyword>
<name>A0A2M7XDA7_9BACT</name>
<sequence length="309" mass="35393">MNNTRQFYGPNWSLNLSLLAFLIVICLLILNSLRFGTWLRSELHNKYQLDQPSDTALEVVGTETLWQLPLLPAQEATFKKITLPRLTPTLVLDFGEGTRLGGETLSFRLRDLIKGHPEPEIREDFFKLIESGEIALSWETDQAFSAEFRVIPQESIAWSQNTITRGEQPVLGVNPRWLASLATDEEITTALLVIYHEFQHYKIWLGDTYRNQMLMYCANEAEKTAECDSYHFTLEDECTSMWFSELEAYRRECVLANQWGVTALGGLCAYAETEFWPQAMYKLQTISSTGPYCKQIFARLAGHPDPDSL</sequence>
<accession>A0A2M7XDA7</accession>
<dbReference type="AlphaFoldDB" id="A0A2M7XDA7"/>
<keyword evidence="1" id="KW-0812">Transmembrane</keyword>
<evidence type="ECO:0000313" key="3">
    <source>
        <dbReference type="Proteomes" id="UP000231263"/>
    </source>
</evidence>